<keyword evidence="2" id="KW-0472">Membrane</keyword>
<evidence type="ECO:0000313" key="3">
    <source>
        <dbReference type="EMBL" id="EFE44918.1"/>
    </source>
</evidence>
<gene>
    <name evidence="3" type="ORF">TRV_00291</name>
</gene>
<keyword evidence="4" id="KW-1185">Reference proteome</keyword>
<reference evidence="4" key="1">
    <citation type="journal article" date="2011" name="Genome Biol.">
        <title>Comparative and functional genomics provide insights into the pathogenicity of dermatophytic fungi.</title>
        <authorList>
            <person name="Burmester A."/>
            <person name="Shelest E."/>
            <person name="Gloeckner G."/>
            <person name="Heddergott C."/>
            <person name="Schindler S."/>
            <person name="Staib P."/>
            <person name="Heidel A."/>
            <person name="Felder M."/>
            <person name="Petzold A."/>
            <person name="Szafranski K."/>
            <person name="Feuermann M."/>
            <person name="Pedruzzi I."/>
            <person name="Priebe S."/>
            <person name="Groth M."/>
            <person name="Winkler R."/>
            <person name="Li W."/>
            <person name="Kniemeyer O."/>
            <person name="Schroeckh V."/>
            <person name="Hertweck C."/>
            <person name="Hube B."/>
            <person name="White T.C."/>
            <person name="Platzer M."/>
            <person name="Guthke R."/>
            <person name="Heitman J."/>
            <person name="Woestemeyer J."/>
            <person name="Zipfel P.F."/>
            <person name="Monod M."/>
            <person name="Brakhage A.A."/>
        </authorList>
    </citation>
    <scope>NUCLEOTIDE SEQUENCE [LARGE SCALE GENOMIC DNA]</scope>
    <source>
        <strain evidence="4">HKI 0517</strain>
    </source>
</reference>
<evidence type="ECO:0000313" key="4">
    <source>
        <dbReference type="Proteomes" id="UP000008383"/>
    </source>
</evidence>
<proteinExistence type="predicted"/>
<dbReference type="GeneID" id="9581766"/>
<sequence>MKDSLSNSPPSKLQKANTIGQLDDVGGGYTSDSAGSSNDSLFFSETSRSTKRQRQMATRKKNSNTSETPEKGGKKRVASASAARQEVIPEKRQKTVEPVEPVERVDETAALPVRSMFSFVYIFSGFDYIFFFIFFLDLTTMRETQKHADKMNRNPFKTTVRFIIGPDEEEFQVHSFLLESTGLSGFFDLGKSTGPVKRPDLDSKAFTDLVEWLYGAHMRPGVAVDTAAKYNNLIDLYSIGQKMGGESWMRLVMKQMLELFDQTGRKVPAELASVVYEKFAWGSGMRRLWVTLNVVGEMEGECANVDFLRDVNRMQRSVIQKEKIDMENLLEPFRQQKKPPGPKPQPVSGESSTSQNGTTAQLAKGLVEKQRQQQEKQSQPRSQPETASQLNGEGRTQASSASTPQSQRSQKSRGLTTCEDLLRKFQSGQPKDDAA</sequence>
<evidence type="ECO:0008006" key="5">
    <source>
        <dbReference type="Google" id="ProtNLM"/>
    </source>
</evidence>
<feature type="compositionally biased region" description="Low complexity" evidence="1">
    <location>
        <begin position="395"/>
        <end position="409"/>
    </location>
</feature>
<accession>D4CZP9</accession>
<dbReference type="Proteomes" id="UP000008383">
    <property type="component" value="Unassembled WGS sequence"/>
</dbReference>
<evidence type="ECO:0000256" key="2">
    <source>
        <dbReference type="SAM" id="Phobius"/>
    </source>
</evidence>
<feature type="compositionally biased region" description="Basic residues" evidence="1">
    <location>
        <begin position="49"/>
        <end position="62"/>
    </location>
</feature>
<protein>
    <recommendedName>
        <fullName evidence="5">BTB domain-containing protein</fullName>
    </recommendedName>
</protein>
<feature type="transmembrane region" description="Helical" evidence="2">
    <location>
        <begin position="116"/>
        <end position="136"/>
    </location>
</feature>
<dbReference type="AlphaFoldDB" id="D4CZP9"/>
<feature type="region of interest" description="Disordered" evidence="1">
    <location>
        <begin position="332"/>
        <end position="435"/>
    </location>
</feature>
<feature type="compositionally biased region" description="Polar residues" evidence="1">
    <location>
        <begin position="30"/>
        <end position="47"/>
    </location>
</feature>
<dbReference type="RefSeq" id="XP_003025529.1">
    <property type="nucleotide sequence ID" value="XM_003025483.1"/>
</dbReference>
<feature type="compositionally biased region" description="Low complexity" evidence="1">
    <location>
        <begin position="375"/>
        <end position="384"/>
    </location>
</feature>
<keyword evidence="2" id="KW-0812">Transmembrane</keyword>
<evidence type="ECO:0000256" key="1">
    <source>
        <dbReference type="SAM" id="MobiDB-lite"/>
    </source>
</evidence>
<dbReference type="EMBL" id="ACYE01000016">
    <property type="protein sequence ID" value="EFE44918.1"/>
    <property type="molecule type" value="Genomic_DNA"/>
</dbReference>
<dbReference type="HOGENOM" id="CLU_057572_0_0_1"/>
<dbReference type="KEGG" id="tve:TRV_00291"/>
<dbReference type="OrthoDB" id="4172847at2759"/>
<comment type="caution">
    <text evidence="3">The sequence shown here is derived from an EMBL/GenBank/DDBJ whole genome shotgun (WGS) entry which is preliminary data.</text>
</comment>
<feature type="region of interest" description="Disordered" evidence="1">
    <location>
        <begin position="1"/>
        <end position="95"/>
    </location>
</feature>
<feature type="compositionally biased region" description="Polar residues" evidence="1">
    <location>
        <begin position="1"/>
        <end position="20"/>
    </location>
</feature>
<keyword evidence="2" id="KW-1133">Transmembrane helix</keyword>
<feature type="compositionally biased region" description="Polar residues" evidence="1">
    <location>
        <begin position="348"/>
        <end position="361"/>
    </location>
</feature>
<organism evidence="3 4">
    <name type="scientific">Trichophyton verrucosum (strain HKI 0517)</name>
    <dbReference type="NCBI Taxonomy" id="663202"/>
    <lineage>
        <taxon>Eukaryota</taxon>
        <taxon>Fungi</taxon>
        <taxon>Dikarya</taxon>
        <taxon>Ascomycota</taxon>
        <taxon>Pezizomycotina</taxon>
        <taxon>Eurotiomycetes</taxon>
        <taxon>Eurotiomycetidae</taxon>
        <taxon>Onygenales</taxon>
        <taxon>Arthrodermataceae</taxon>
        <taxon>Trichophyton</taxon>
    </lineage>
</organism>
<name>D4CZP9_TRIVH</name>